<evidence type="ECO:0000313" key="2">
    <source>
        <dbReference type="WBParaSite" id="L893_g4479.t1"/>
    </source>
</evidence>
<dbReference type="Proteomes" id="UP000095287">
    <property type="component" value="Unplaced"/>
</dbReference>
<keyword evidence="1" id="KW-1185">Reference proteome</keyword>
<dbReference type="AlphaFoldDB" id="A0A1I8ACE3"/>
<accession>A0A1I8ACE3</accession>
<organism evidence="1 2">
    <name type="scientific">Steinernema glaseri</name>
    <dbReference type="NCBI Taxonomy" id="37863"/>
    <lineage>
        <taxon>Eukaryota</taxon>
        <taxon>Metazoa</taxon>
        <taxon>Ecdysozoa</taxon>
        <taxon>Nematoda</taxon>
        <taxon>Chromadorea</taxon>
        <taxon>Rhabditida</taxon>
        <taxon>Tylenchina</taxon>
        <taxon>Panagrolaimomorpha</taxon>
        <taxon>Strongyloidoidea</taxon>
        <taxon>Steinernematidae</taxon>
        <taxon>Steinernema</taxon>
    </lineage>
</organism>
<reference evidence="2" key="1">
    <citation type="submission" date="2016-11" db="UniProtKB">
        <authorList>
            <consortium name="WormBaseParasite"/>
        </authorList>
    </citation>
    <scope>IDENTIFICATION</scope>
</reference>
<sequence>MSHWQKLYGQELLILSMVEGNHRVYGPHWMKWNHPGYDNPSYCLALGWSCEIDSQETKADVCDRYKMNDLSEDNVNITWKAETDWKSSHGSLRRDPHRKKRCWDEALGCSSQGNLTKFPLKCERHLVCNNIEFLSVTCEMC</sequence>
<name>A0A1I8ACE3_9BILA</name>
<proteinExistence type="predicted"/>
<evidence type="ECO:0000313" key="1">
    <source>
        <dbReference type="Proteomes" id="UP000095287"/>
    </source>
</evidence>
<protein>
    <submittedName>
        <fullName evidence="2">LRRNT_2 domain-containing protein</fullName>
    </submittedName>
</protein>
<dbReference type="WBParaSite" id="L893_g4479.t1">
    <property type="protein sequence ID" value="L893_g4479.t1"/>
    <property type="gene ID" value="L893_g4479"/>
</dbReference>